<evidence type="ECO:0000256" key="7">
    <source>
        <dbReference type="ARBA" id="ARBA00023160"/>
    </source>
</evidence>
<keyword evidence="5" id="KW-0809">Transit peptide</keyword>
<sequence length="259" mass="29034">MFLNNPLTQSPLHDTIIFQVPAFAVGPHGYLSLPHLIRILQEAAMQNSVRLKISSPEMIEAYGCSWVVRRQRVEISRWPVLGEEIVVTTAPSGFARKLQTFRDFHLVDETGQTIITAATQWLMMDISSRRLKTIPPAVTALEADLAPATAHLKRPDNKIPAPAQSHLSTKSRVTFSQLDFNDHLTNPVFPELMLEPLGHDFLRQHLPSSADIMFHKEARYGDTLEAVAGFSDGPLRYDHALLRDGETLATMHTSWKKPA</sequence>
<dbReference type="GO" id="GO:0016297">
    <property type="term" value="F:fatty acyl-[ACP] hydrolase activity"/>
    <property type="evidence" value="ECO:0007669"/>
    <property type="project" value="InterPro"/>
</dbReference>
<evidence type="ECO:0000256" key="5">
    <source>
        <dbReference type="ARBA" id="ARBA00022946"/>
    </source>
</evidence>
<evidence type="ECO:0000313" key="11">
    <source>
        <dbReference type="Proteomes" id="UP000321907"/>
    </source>
</evidence>
<keyword evidence="4" id="KW-0276">Fatty acid metabolism</keyword>
<evidence type="ECO:0000259" key="9">
    <source>
        <dbReference type="Pfam" id="PF20791"/>
    </source>
</evidence>
<keyword evidence="2" id="KW-0444">Lipid biosynthesis</keyword>
<dbReference type="Gene3D" id="3.10.129.10">
    <property type="entry name" value="Hotdog Thioesterase"/>
    <property type="match status" value="1"/>
</dbReference>
<dbReference type="AlphaFoldDB" id="A0A5C7FI17"/>
<comment type="caution">
    <text evidence="10">The sequence shown here is derived from an EMBL/GenBank/DDBJ whole genome shotgun (WGS) entry which is preliminary data.</text>
</comment>
<evidence type="ECO:0000259" key="8">
    <source>
        <dbReference type="Pfam" id="PF01643"/>
    </source>
</evidence>
<dbReference type="OrthoDB" id="9801517at2"/>
<dbReference type="GO" id="GO:0000036">
    <property type="term" value="F:acyl carrier activity"/>
    <property type="evidence" value="ECO:0007669"/>
    <property type="project" value="TreeGrafter"/>
</dbReference>
<reference evidence="10 11" key="1">
    <citation type="submission" date="2019-08" db="EMBL/GenBank/DDBJ databases">
        <title>Lewinella sp. strain SSH13 Genome sequencing and assembly.</title>
        <authorList>
            <person name="Kim I."/>
        </authorList>
    </citation>
    <scope>NUCLEOTIDE SEQUENCE [LARGE SCALE GENOMIC DNA]</scope>
    <source>
        <strain evidence="10 11">SSH13</strain>
    </source>
</reference>
<keyword evidence="7" id="KW-0275">Fatty acid biosynthesis</keyword>
<dbReference type="InterPro" id="IPR002864">
    <property type="entry name" value="Acyl-ACP_thioesterase_NHD"/>
</dbReference>
<evidence type="ECO:0000256" key="4">
    <source>
        <dbReference type="ARBA" id="ARBA00022832"/>
    </source>
</evidence>
<dbReference type="InterPro" id="IPR029069">
    <property type="entry name" value="HotDog_dom_sf"/>
</dbReference>
<evidence type="ECO:0000256" key="2">
    <source>
        <dbReference type="ARBA" id="ARBA00022516"/>
    </source>
</evidence>
<evidence type="ECO:0008006" key="12">
    <source>
        <dbReference type="Google" id="ProtNLM"/>
    </source>
</evidence>
<feature type="domain" description="Acyl-ACP thioesterase N-terminal hotdog" evidence="8">
    <location>
        <begin position="18"/>
        <end position="140"/>
    </location>
</feature>
<organism evidence="10 11">
    <name type="scientific">Neolewinella aurantiaca</name>
    <dbReference type="NCBI Taxonomy" id="2602767"/>
    <lineage>
        <taxon>Bacteria</taxon>
        <taxon>Pseudomonadati</taxon>
        <taxon>Bacteroidota</taxon>
        <taxon>Saprospiria</taxon>
        <taxon>Saprospirales</taxon>
        <taxon>Lewinellaceae</taxon>
        <taxon>Neolewinella</taxon>
    </lineage>
</organism>
<keyword evidence="3" id="KW-0378">Hydrolase</keyword>
<dbReference type="EMBL" id="VOXD01000014">
    <property type="protein sequence ID" value="TXF89396.1"/>
    <property type="molecule type" value="Genomic_DNA"/>
</dbReference>
<keyword evidence="6" id="KW-0443">Lipid metabolism</keyword>
<dbReference type="SUPFAM" id="SSF54637">
    <property type="entry name" value="Thioesterase/thiol ester dehydrase-isomerase"/>
    <property type="match status" value="2"/>
</dbReference>
<evidence type="ECO:0000313" key="10">
    <source>
        <dbReference type="EMBL" id="TXF89396.1"/>
    </source>
</evidence>
<name>A0A5C7FI17_9BACT</name>
<gene>
    <name evidence="10" type="ORF">FUA23_10545</name>
</gene>
<dbReference type="PANTHER" id="PTHR31727">
    <property type="entry name" value="OLEOYL-ACYL CARRIER PROTEIN THIOESTERASE 1, CHLOROPLASTIC"/>
    <property type="match status" value="1"/>
</dbReference>
<proteinExistence type="inferred from homology"/>
<protein>
    <recommendedName>
        <fullName evidence="12">Acyl-ACP thioesterase</fullName>
    </recommendedName>
</protein>
<feature type="domain" description="Acyl-ACP thioesterase-like C-terminal" evidence="9">
    <location>
        <begin position="167"/>
        <end position="257"/>
    </location>
</feature>
<evidence type="ECO:0000256" key="6">
    <source>
        <dbReference type="ARBA" id="ARBA00023098"/>
    </source>
</evidence>
<dbReference type="InterPro" id="IPR045023">
    <property type="entry name" value="FATA/B"/>
</dbReference>
<comment type="similarity">
    <text evidence="1">Belongs to the acyl-ACP thioesterase family.</text>
</comment>
<evidence type="ECO:0000256" key="3">
    <source>
        <dbReference type="ARBA" id="ARBA00022801"/>
    </source>
</evidence>
<accession>A0A5C7FI17</accession>
<dbReference type="CDD" id="cd00586">
    <property type="entry name" value="4HBT"/>
    <property type="match status" value="1"/>
</dbReference>
<evidence type="ECO:0000256" key="1">
    <source>
        <dbReference type="ARBA" id="ARBA00006500"/>
    </source>
</evidence>
<dbReference type="Pfam" id="PF01643">
    <property type="entry name" value="Acyl-ACP_TE"/>
    <property type="match status" value="1"/>
</dbReference>
<dbReference type="InterPro" id="IPR049427">
    <property type="entry name" value="Acyl-ACP_TE_C"/>
</dbReference>
<dbReference type="Proteomes" id="UP000321907">
    <property type="component" value="Unassembled WGS sequence"/>
</dbReference>
<keyword evidence="11" id="KW-1185">Reference proteome</keyword>
<dbReference type="PANTHER" id="PTHR31727:SF6">
    <property type="entry name" value="OLEOYL-ACYL CARRIER PROTEIN THIOESTERASE 1, CHLOROPLASTIC"/>
    <property type="match status" value="1"/>
</dbReference>
<dbReference type="Pfam" id="PF20791">
    <property type="entry name" value="Acyl-ACP_TE_C"/>
    <property type="match status" value="1"/>
</dbReference>